<feature type="domain" description="ENPP1-3/EXOG-like endonuclease/phosphodiesterase" evidence="1">
    <location>
        <begin position="1"/>
        <end position="198"/>
    </location>
</feature>
<evidence type="ECO:0000313" key="3">
    <source>
        <dbReference type="Proteomes" id="UP001352852"/>
    </source>
</evidence>
<proteinExistence type="predicted"/>
<comment type="caution">
    <text evidence="2">The sequence shown here is derived from an EMBL/GenBank/DDBJ whole genome shotgun (WGS) entry which is preliminary data.</text>
</comment>
<accession>A0ABU7CXQ7</accession>
<evidence type="ECO:0000259" key="1">
    <source>
        <dbReference type="SMART" id="SM00477"/>
    </source>
</evidence>
<reference evidence="2 3" key="1">
    <citation type="submission" date="2021-06" db="EMBL/GenBank/DDBJ databases">
        <authorList>
            <person name="Palmer J.M."/>
        </authorList>
    </citation>
    <scope>NUCLEOTIDE SEQUENCE [LARGE SCALE GENOMIC DNA]</scope>
    <source>
        <strain evidence="2 3">CL_MEX2019</strain>
        <tissue evidence="2">Muscle</tissue>
    </source>
</reference>
<protein>
    <recommendedName>
        <fullName evidence="1">ENPP1-3/EXOG-like endonuclease/phosphodiesterase domain-containing protein</fullName>
    </recommendedName>
</protein>
<name>A0ABU7CXQ7_9TELE</name>
<gene>
    <name evidence="2" type="ORF">CHARACLAT_002886</name>
</gene>
<sequence>SRVRDPSPEGCVRADVRVSSSPGQLCLLYRDEADLSYGLLHPPYLNATGPETDSLISSNMVPMFPAFKKVWNDFHTSVLLKYSQQLNGVNIISGPIFDIDFDGHVDPVTRSSGNGSSVPTHFFLIMTSCHNSSLSPVNCEGPLQAMSFIMPHTPDYTEFCAEKSDLSWVEEWLRFHVARVRDIELLTGLSFYHDRISVEETIQLKTFLHNF</sequence>
<organism evidence="2 3">
    <name type="scientific">Characodon lateralis</name>
    <dbReference type="NCBI Taxonomy" id="208331"/>
    <lineage>
        <taxon>Eukaryota</taxon>
        <taxon>Metazoa</taxon>
        <taxon>Chordata</taxon>
        <taxon>Craniata</taxon>
        <taxon>Vertebrata</taxon>
        <taxon>Euteleostomi</taxon>
        <taxon>Actinopterygii</taxon>
        <taxon>Neopterygii</taxon>
        <taxon>Teleostei</taxon>
        <taxon>Neoteleostei</taxon>
        <taxon>Acanthomorphata</taxon>
        <taxon>Ovalentaria</taxon>
        <taxon>Atherinomorphae</taxon>
        <taxon>Cyprinodontiformes</taxon>
        <taxon>Goodeidae</taxon>
        <taxon>Characodon</taxon>
    </lineage>
</organism>
<feature type="non-terminal residue" evidence="2">
    <location>
        <position position="1"/>
    </location>
</feature>
<keyword evidence="3" id="KW-1185">Reference proteome</keyword>
<dbReference type="Gene3D" id="3.40.570.10">
    <property type="entry name" value="Extracellular Endonuclease, subunit A"/>
    <property type="match status" value="1"/>
</dbReference>
<dbReference type="InterPro" id="IPR020821">
    <property type="entry name" value="ENPP1-3/EXOG-like_nuc-like"/>
</dbReference>
<dbReference type="InterPro" id="IPR044925">
    <property type="entry name" value="His-Me_finger_sf"/>
</dbReference>
<dbReference type="Proteomes" id="UP001352852">
    <property type="component" value="Unassembled WGS sequence"/>
</dbReference>
<dbReference type="EMBL" id="JAHUTJ010008318">
    <property type="protein sequence ID" value="MED6266515.1"/>
    <property type="molecule type" value="Genomic_DNA"/>
</dbReference>
<dbReference type="InterPro" id="IPR044929">
    <property type="entry name" value="DNA/RNA_non-sp_Endonuclease_sf"/>
</dbReference>
<dbReference type="SMART" id="SM00477">
    <property type="entry name" value="NUC"/>
    <property type="match status" value="1"/>
</dbReference>
<evidence type="ECO:0000313" key="2">
    <source>
        <dbReference type="EMBL" id="MED6266515.1"/>
    </source>
</evidence>
<dbReference type="SUPFAM" id="SSF54060">
    <property type="entry name" value="His-Me finger endonucleases"/>
    <property type="match status" value="1"/>
</dbReference>